<dbReference type="Proteomes" id="UP000194236">
    <property type="component" value="Unassembled WGS sequence"/>
</dbReference>
<name>A0A1Y3AN55_EURMA</name>
<dbReference type="OrthoDB" id="443634at2759"/>
<gene>
    <name evidence="1" type="ORF">BLA29_007044</name>
</gene>
<evidence type="ECO:0000313" key="1">
    <source>
        <dbReference type="EMBL" id="OTF69882.1"/>
    </source>
</evidence>
<accession>A0A1Y3AN55</accession>
<keyword evidence="2" id="KW-1185">Reference proteome</keyword>
<comment type="caution">
    <text evidence="1">The sequence shown here is derived from an EMBL/GenBank/DDBJ whole genome shotgun (WGS) entry which is preliminary data.</text>
</comment>
<proteinExistence type="predicted"/>
<organism evidence="1 2">
    <name type="scientific">Euroglyphus maynei</name>
    <name type="common">Mayne's house dust mite</name>
    <dbReference type="NCBI Taxonomy" id="6958"/>
    <lineage>
        <taxon>Eukaryota</taxon>
        <taxon>Metazoa</taxon>
        <taxon>Ecdysozoa</taxon>
        <taxon>Arthropoda</taxon>
        <taxon>Chelicerata</taxon>
        <taxon>Arachnida</taxon>
        <taxon>Acari</taxon>
        <taxon>Acariformes</taxon>
        <taxon>Sarcoptiformes</taxon>
        <taxon>Astigmata</taxon>
        <taxon>Psoroptidia</taxon>
        <taxon>Analgoidea</taxon>
        <taxon>Pyroglyphidae</taxon>
        <taxon>Pyroglyphinae</taxon>
        <taxon>Euroglyphus</taxon>
    </lineage>
</organism>
<dbReference type="EMBL" id="MUJZ01068336">
    <property type="protein sequence ID" value="OTF69882.1"/>
    <property type="molecule type" value="Genomic_DNA"/>
</dbReference>
<sequence>MKIRYKIQYKVYLHDDEKDVQKGLTIQTKSPPAIFEDMKIQNDHYFVAVALIDNHGYSGPISQTFKLYTENFG</sequence>
<dbReference type="AlphaFoldDB" id="A0A1Y3AN55"/>
<reference evidence="1 2" key="1">
    <citation type="submission" date="2017-03" db="EMBL/GenBank/DDBJ databases">
        <title>Genome Survey of Euroglyphus maynei.</title>
        <authorList>
            <person name="Arlian L.G."/>
            <person name="Morgan M.S."/>
            <person name="Rider S.D."/>
        </authorList>
    </citation>
    <scope>NUCLEOTIDE SEQUENCE [LARGE SCALE GENOMIC DNA]</scope>
    <source>
        <strain evidence="1">Arlian Lab</strain>
        <tissue evidence="1">Whole body</tissue>
    </source>
</reference>
<protein>
    <submittedName>
        <fullName evidence="1">Uncharacterized protein</fullName>
    </submittedName>
</protein>
<evidence type="ECO:0000313" key="2">
    <source>
        <dbReference type="Proteomes" id="UP000194236"/>
    </source>
</evidence>